<sequence>MTPLIHPPSIALSPRGTFKAKISGGTLRSPTHSVFHPARGSHPKNGNNAITAESSKISDARPCRRQTTEQPT</sequence>
<dbReference type="Proteomes" id="UP000002497">
    <property type="component" value="Unassembled WGS sequence"/>
</dbReference>
<reference evidence="3" key="1">
    <citation type="journal article" date="2010" name="Genome Res.">
        <title>Population genomic sequencing of Coccidioides fungi reveals recent hybridization and transposon control.</title>
        <authorList>
            <person name="Neafsey D.E."/>
            <person name="Barker B.M."/>
            <person name="Sharpton T.J."/>
            <person name="Stajich J.E."/>
            <person name="Park D.J."/>
            <person name="Whiston E."/>
            <person name="Hung C.-Y."/>
            <person name="McMahan C."/>
            <person name="White J."/>
            <person name="Sykes S."/>
            <person name="Heiman D."/>
            <person name="Young S."/>
            <person name="Zeng Q."/>
            <person name="Abouelleil A."/>
            <person name="Aftuck L."/>
            <person name="Bessette D."/>
            <person name="Brown A."/>
            <person name="FitzGerald M."/>
            <person name="Lui A."/>
            <person name="Macdonald J.P."/>
            <person name="Priest M."/>
            <person name="Orbach M.J."/>
            <person name="Galgiani J.N."/>
            <person name="Kirkland T.N."/>
            <person name="Cole G.T."/>
            <person name="Birren B.W."/>
            <person name="Henn M.R."/>
            <person name="Taylor J.W."/>
            <person name="Rounsley S.D."/>
        </authorList>
    </citation>
    <scope>NUCLEOTIDE SEQUENCE [LARGE SCALE GENOMIC DNA]</scope>
    <source>
        <strain evidence="3">RMSCC 757 / Silveira</strain>
    </source>
</reference>
<protein>
    <submittedName>
        <fullName evidence="2">Predicted protein</fullName>
    </submittedName>
</protein>
<gene>
    <name evidence="2" type="ORF">CPSG_01260</name>
</gene>
<evidence type="ECO:0000313" key="2">
    <source>
        <dbReference type="EMBL" id="EFW23360.1"/>
    </source>
</evidence>
<accession>E9CS40</accession>
<evidence type="ECO:0000313" key="3">
    <source>
        <dbReference type="Proteomes" id="UP000002497"/>
    </source>
</evidence>
<organism evidence="3">
    <name type="scientific">Coccidioides posadasii (strain RMSCC 757 / Silveira)</name>
    <name type="common">Valley fever fungus</name>
    <dbReference type="NCBI Taxonomy" id="443226"/>
    <lineage>
        <taxon>Eukaryota</taxon>
        <taxon>Fungi</taxon>
        <taxon>Dikarya</taxon>
        <taxon>Ascomycota</taxon>
        <taxon>Pezizomycotina</taxon>
        <taxon>Eurotiomycetes</taxon>
        <taxon>Eurotiomycetidae</taxon>
        <taxon>Onygenales</taxon>
        <taxon>Onygenaceae</taxon>
        <taxon>Coccidioides</taxon>
    </lineage>
</organism>
<dbReference type="EMBL" id="GL636486">
    <property type="protein sequence ID" value="EFW23360.1"/>
    <property type="molecule type" value="Genomic_DNA"/>
</dbReference>
<keyword evidence="3" id="KW-1185">Reference proteome</keyword>
<dbReference type="AlphaFoldDB" id="E9CS40"/>
<feature type="region of interest" description="Disordered" evidence="1">
    <location>
        <begin position="24"/>
        <end position="72"/>
    </location>
</feature>
<feature type="compositionally biased region" description="Polar residues" evidence="1">
    <location>
        <begin position="44"/>
        <end position="55"/>
    </location>
</feature>
<reference evidence="3" key="2">
    <citation type="submission" date="2010-03" db="EMBL/GenBank/DDBJ databases">
        <title>The genome sequence of Coccidioides posadasii strain Silveira.</title>
        <authorList>
            <consortium name="The Broad Institute Genome Sequencing Center for Infectious Disease"/>
            <person name="Neafsey D."/>
            <person name="Orbach M."/>
            <person name="Henn M.R."/>
            <person name="Cole G.T."/>
            <person name="Galgiani J."/>
            <person name="Gardner M.J."/>
            <person name="Kirkland T.N."/>
            <person name="Taylor J.W."/>
            <person name="Young S.K."/>
            <person name="Zeng Q."/>
            <person name="Koehrsen M."/>
            <person name="Alvarado L."/>
            <person name="Berlin A."/>
            <person name="Borenstein D."/>
            <person name="Chapman S.B."/>
            <person name="Chen Z."/>
            <person name="Engels R."/>
            <person name="Freedman E."/>
            <person name="Gellesch M."/>
            <person name="Goldberg J."/>
            <person name="Griggs A."/>
            <person name="Gujja S."/>
            <person name="Heilman E."/>
            <person name="Heiman D."/>
            <person name="Howarth C."/>
            <person name="Jen D."/>
            <person name="Larson L."/>
            <person name="Mehta T."/>
            <person name="Neiman D."/>
            <person name="Park D."/>
            <person name="Pearson M."/>
            <person name="Richards J."/>
            <person name="Roberts A."/>
            <person name="Saif S."/>
            <person name="Shea T."/>
            <person name="Shenoy N."/>
            <person name="Sisk P."/>
            <person name="Stolte C."/>
            <person name="Sykes S."/>
            <person name="Walk T."/>
            <person name="White J."/>
            <person name="Yandava C."/>
            <person name="Haas B."/>
            <person name="Nusbaum C."/>
            <person name="Birren B."/>
        </authorList>
    </citation>
    <scope>NUCLEOTIDE SEQUENCE [LARGE SCALE GENOMIC DNA]</scope>
    <source>
        <strain evidence="3">RMSCC 757 / Silveira</strain>
    </source>
</reference>
<name>E9CS40_COCPS</name>
<dbReference type="VEuPathDB" id="FungiDB:CPSG_01260"/>
<proteinExistence type="predicted"/>
<evidence type="ECO:0000256" key="1">
    <source>
        <dbReference type="SAM" id="MobiDB-lite"/>
    </source>
</evidence>
<dbReference type="HOGENOM" id="CLU_2722037_0_0_1"/>